<gene>
    <name evidence="2" type="ORF">F3Y22_tig00112205pilonHSYRG00049</name>
</gene>
<organism evidence="2 3">
    <name type="scientific">Hibiscus syriacus</name>
    <name type="common">Rose of Sharon</name>
    <dbReference type="NCBI Taxonomy" id="106335"/>
    <lineage>
        <taxon>Eukaryota</taxon>
        <taxon>Viridiplantae</taxon>
        <taxon>Streptophyta</taxon>
        <taxon>Embryophyta</taxon>
        <taxon>Tracheophyta</taxon>
        <taxon>Spermatophyta</taxon>
        <taxon>Magnoliopsida</taxon>
        <taxon>eudicotyledons</taxon>
        <taxon>Gunneridae</taxon>
        <taxon>Pentapetalae</taxon>
        <taxon>rosids</taxon>
        <taxon>malvids</taxon>
        <taxon>Malvales</taxon>
        <taxon>Malvaceae</taxon>
        <taxon>Malvoideae</taxon>
        <taxon>Hibiscus</taxon>
    </lineage>
</organism>
<dbReference type="PANTHER" id="PTHR37241:SF1">
    <property type="entry name" value="NEUROFILAMENT HEAVY PROTEIN"/>
    <property type="match status" value="1"/>
</dbReference>
<proteinExistence type="predicted"/>
<sequence>MAARSPRVGLRKALCKRDSRSKLECPRTVPAKSSKSRVSKLAMISSISQKMCEANVRARHVAKQSSTTSNVKAAKQSSTKALVFHSPNKVVKLKKSVELSSSLRKICAGMQKLEMNDGSKKNAFGKRTATKTCRCLRPLCQKPIEKDSVESASKNPSDRLEQAIDENVKISSPSRSKMTSISERGILKEANLEKKDLQAPLTETTFPGPQGGNSLRKHRNVEINEISDHGSDTEHFKINHKPSRLLTRRNQKDQRKQDFFWQLKNPRKDKIPVLTGWVASSRKKLPRCPKETSDPNNSGTSLAKVSSQRRRHTNIPKEANFHSLHVPKSCTKRVA</sequence>
<dbReference type="AlphaFoldDB" id="A0A6A2YBV4"/>
<accession>A0A6A2YBV4</accession>
<feature type="compositionally biased region" description="Polar residues" evidence="1">
    <location>
        <begin position="169"/>
        <end position="179"/>
    </location>
</feature>
<name>A0A6A2YBV4_HIBSY</name>
<reference evidence="2" key="1">
    <citation type="submission" date="2019-09" db="EMBL/GenBank/DDBJ databases">
        <title>Draft genome information of white flower Hibiscus syriacus.</title>
        <authorList>
            <person name="Kim Y.-M."/>
        </authorList>
    </citation>
    <scope>NUCLEOTIDE SEQUENCE [LARGE SCALE GENOMIC DNA]</scope>
    <source>
        <strain evidence="2">YM2019G1</strain>
    </source>
</reference>
<dbReference type="Proteomes" id="UP000436088">
    <property type="component" value="Unassembled WGS sequence"/>
</dbReference>
<feature type="region of interest" description="Disordered" evidence="1">
    <location>
        <begin position="147"/>
        <end position="179"/>
    </location>
</feature>
<feature type="compositionally biased region" description="Basic and acidic residues" evidence="1">
    <location>
        <begin position="156"/>
        <end position="168"/>
    </location>
</feature>
<feature type="region of interest" description="Disordered" evidence="1">
    <location>
        <begin position="283"/>
        <end position="335"/>
    </location>
</feature>
<keyword evidence="3" id="KW-1185">Reference proteome</keyword>
<evidence type="ECO:0000313" key="2">
    <source>
        <dbReference type="EMBL" id="KAE8670197.1"/>
    </source>
</evidence>
<evidence type="ECO:0000256" key="1">
    <source>
        <dbReference type="SAM" id="MobiDB-lite"/>
    </source>
</evidence>
<comment type="caution">
    <text evidence="2">The sequence shown here is derived from an EMBL/GenBank/DDBJ whole genome shotgun (WGS) entry which is preliminary data.</text>
</comment>
<dbReference type="PANTHER" id="PTHR37241">
    <property type="entry name" value="NEUROFILAMENT HEAVY PROTEIN"/>
    <property type="match status" value="1"/>
</dbReference>
<feature type="compositionally biased region" description="Polar residues" evidence="1">
    <location>
        <begin position="294"/>
        <end position="306"/>
    </location>
</feature>
<dbReference type="EMBL" id="VEPZ02001515">
    <property type="protein sequence ID" value="KAE8670197.1"/>
    <property type="molecule type" value="Genomic_DNA"/>
</dbReference>
<evidence type="ECO:0000313" key="3">
    <source>
        <dbReference type="Proteomes" id="UP000436088"/>
    </source>
</evidence>
<protein>
    <submittedName>
        <fullName evidence="2">Uncharacterized protein</fullName>
    </submittedName>
</protein>